<dbReference type="EMBL" id="JOKH01000001">
    <property type="protein sequence ID" value="KEQ19297.1"/>
    <property type="molecule type" value="Genomic_DNA"/>
</dbReference>
<reference evidence="2 3" key="1">
    <citation type="submission" date="2014-06" db="EMBL/GenBank/DDBJ databases">
        <title>Whole Genome Sequences of Three Symbiotic Endozoicomonas Bacteria.</title>
        <authorList>
            <person name="Neave M.J."/>
            <person name="Apprill A."/>
            <person name="Voolstra C.R."/>
        </authorList>
    </citation>
    <scope>NUCLEOTIDE SEQUENCE [LARGE SCALE GENOMIC DNA]</scope>
    <source>
        <strain evidence="2 3">DSM 25634</strain>
    </source>
</reference>
<evidence type="ECO:0000259" key="1">
    <source>
        <dbReference type="Pfam" id="PF13701"/>
    </source>
</evidence>
<evidence type="ECO:0000313" key="3">
    <source>
        <dbReference type="Proteomes" id="UP000028073"/>
    </source>
</evidence>
<protein>
    <recommendedName>
        <fullName evidence="1">Transposase DDE domain-containing protein</fullName>
    </recommendedName>
</protein>
<keyword evidence="3" id="KW-1185">Reference proteome</keyword>
<gene>
    <name evidence="2" type="ORF">GZ78_04775</name>
</gene>
<dbReference type="Proteomes" id="UP000028073">
    <property type="component" value="Unassembled WGS sequence"/>
</dbReference>
<dbReference type="Pfam" id="PF13701">
    <property type="entry name" value="DDE_Tnp_1_4"/>
    <property type="match status" value="1"/>
</dbReference>
<sequence length="113" mass="12569">MISVSPAGQINTSASVLWAQSALTNFHRIAEVFVHHFICSYELPPMAVIIDLDHTSAITHGGQQLNLFNAKYQDYCYLPLMVFEGLSGKLITAILRPGRNTHWQGECGHSQRS</sequence>
<proteinExistence type="predicted"/>
<dbReference type="InterPro" id="IPR025668">
    <property type="entry name" value="Tnp_DDE_dom"/>
</dbReference>
<name>A0A081NLH4_9GAMM</name>
<organism evidence="2 3">
    <name type="scientific">Endozoicomonas numazuensis</name>
    <dbReference type="NCBI Taxonomy" id="1137799"/>
    <lineage>
        <taxon>Bacteria</taxon>
        <taxon>Pseudomonadati</taxon>
        <taxon>Pseudomonadota</taxon>
        <taxon>Gammaproteobacteria</taxon>
        <taxon>Oceanospirillales</taxon>
        <taxon>Endozoicomonadaceae</taxon>
        <taxon>Endozoicomonas</taxon>
    </lineage>
</organism>
<dbReference type="AlphaFoldDB" id="A0A081NLH4"/>
<comment type="caution">
    <text evidence="2">The sequence shown here is derived from an EMBL/GenBank/DDBJ whole genome shotgun (WGS) entry which is preliminary data.</text>
</comment>
<accession>A0A081NLH4</accession>
<feature type="domain" description="Transposase DDE" evidence="1">
    <location>
        <begin position="20"/>
        <end position="101"/>
    </location>
</feature>
<evidence type="ECO:0000313" key="2">
    <source>
        <dbReference type="EMBL" id="KEQ19297.1"/>
    </source>
</evidence>